<evidence type="ECO:0000259" key="11">
    <source>
        <dbReference type="Pfam" id="PF02254"/>
    </source>
</evidence>
<dbReference type="Pfam" id="PF00999">
    <property type="entry name" value="Na_H_Exchanger"/>
    <property type="match status" value="1"/>
</dbReference>
<dbReference type="PANTHER" id="PTHR32507:SF0">
    <property type="entry name" value="NA(+)_H(+) ANTIPORTER 2-RELATED"/>
    <property type="match status" value="1"/>
</dbReference>
<evidence type="ECO:0000256" key="9">
    <source>
        <dbReference type="SAM" id="Phobius"/>
    </source>
</evidence>
<keyword evidence="7" id="KW-0406">Ion transport</keyword>
<feature type="transmembrane region" description="Helical" evidence="9">
    <location>
        <begin position="183"/>
        <end position="204"/>
    </location>
</feature>
<dbReference type="SUPFAM" id="SSF51735">
    <property type="entry name" value="NAD(P)-binding Rossmann-fold domains"/>
    <property type="match status" value="1"/>
</dbReference>
<keyword evidence="2" id="KW-0813">Transport</keyword>
<feature type="transmembrane region" description="Helical" evidence="9">
    <location>
        <begin position="292"/>
        <end position="309"/>
    </location>
</feature>
<dbReference type="eggNOG" id="COG1226">
    <property type="taxonomic scope" value="Bacteria"/>
</dbReference>
<dbReference type="InterPro" id="IPR006153">
    <property type="entry name" value="Cation/H_exchanger_TM"/>
</dbReference>
<evidence type="ECO:0000256" key="3">
    <source>
        <dbReference type="ARBA" id="ARBA00022449"/>
    </source>
</evidence>
<dbReference type="Gene3D" id="1.20.1530.20">
    <property type="match status" value="1"/>
</dbReference>
<name>A0A099LT49_9VIBR</name>
<dbReference type="GO" id="GO:1902600">
    <property type="term" value="P:proton transmembrane transport"/>
    <property type="evidence" value="ECO:0007669"/>
    <property type="project" value="InterPro"/>
</dbReference>
<evidence type="ECO:0000313" key="13">
    <source>
        <dbReference type="Proteomes" id="UP000029994"/>
    </source>
</evidence>
<evidence type="ECO:0000256" key="7">
    <source>
        <dbReference type="ARBA" id="ARBA00023065"/>
    </source>
</evidence>
<feature type="domain" description="Cation/H+ exchanger transmembrane" evidence="10">
    <location>
        <begin position="20"/>
        <end position="386"/>
    </location>
</feature>
<comment type="caution">
    <text evidence="12">The sequence shown here is derived from an EMBL/GenBank/DDBJ whole genome shotgun (WGS) entry which is preliminary data.</text>
</comment>
<dbReference type="InterPro" id="IPR038770">
    <property type="entry name" value="Na+/solute_symporter_sf"/>
</dbReference>
<keyword evidence="3" id="KW-0050">Antiport</keyword>
<dbReference type="InterPro" id="IPR003148">
    <property type="entry name" value="RCK_N"/>
</dbReference>
<feature type="transmembrane region" description="Helical" evidence="9">
    <location>
        <begin position="356"/>
        <end position="377"/>
    </location>
</feature>
<keyword evidence="4" id="KW-1003">Cell membrane</keyword>
<feature type="transmembrane region" description="Helical" evidence="9">
    <location>
        <begin position="270"/>
        <end position="286"/>
    </location>
</feature>
<dbReference type="AlphaFoldDB" id="A0A099LT49"/>
<dbReference type="STRING" id="29495.EA26_03575"/>
<keyword evidence="6 9" id="KW-1133">Transmembrane helix</keyword>
<dbReference type="PANTHER" id="PTHR32507">
    <property type="entry name" value="NA(+)/H(+) ANTIPORTER 1"/>
    <property type="match status" value="1"/>
</dbReference>
<dbReference type="Pfam" id="PF02254">
    <property type="entry name" value="TrkA_N"/>
    <property type="match status" value="1"/>
</dbReference>
<dbReference type="Proteomes" id="UP000029994">
    <property type="component" value="Unassembled WGS sequence"/>
</dbReference>
<evidence type="ECO:0000256" key="8">
    <source>
        <dbReference type="ARBA" id="ARBA00023136"/>
    </source>
</evidence>
<evidence type="ECO:0000256" key="5">
    <source>
        <dbReference type="ARBA" id="ARBA00022692"/>
    </source>
</evidence>
<evidence type="ECO:0000256" key="6">
    <source>
        <dbReference type="ARBA" id="ARBA00022989"/>
    </source>
</evidence>
<feature type="transmembrane region" description="Helical" evidence="9">
    <location>
        <begin position="55"/>
        <end position="78"/>
    </location>
</feature>
<feature type="transmembrane region" description="Helical" evidence="9">
    <location>
        <begin position="151"/>
        <end position="171"/>
    </location>
</feature>
<keyword evidence="13" id="KW-1185">Reference proteome</keyword>
<dbReference type="EMBL" id="JMCG01000001">
    <property type="protein sequence ID" value="KGK10442.1"/>
    <property type="molecule type" value="Genomic_DNA"/>
</dbReference>
<organism evidence="12 13">
    <name type="scientific">Vibrio navarrensis</name>
    <dbReference type="NCBI Taxonomy" id="29495"/>
    <lineage>
        <taxon>Bacteria</taxon>
        <taxon>Pseudomonadati</taxon>
        <taxon>Pseudomonadota</taxon>
        <taxon>Gammaproteobacteria</taxon>
        <taxon>Vibrionales</taxon>
        <taxon>Vibrionaceae</taxon>
        <taxon>Vibrio</taxon>
    </lineage>
</organism>
<evidence type="ECO:0000256" key="2">
    <source>
        <dbReference type="ARBA" id="ARBA00022448"/>
    </source>
</evidence>
<feature type="domain" description="RCK N-terminal" evidence="11">
    <location>
        <begin position="399"/>
        <end position="495"/>
    </location>
</feature>
<accession>A0A099LT49</accession>
<comment type="subcellular location">
    <subcellularLocation>
        <location evidence="1">Cell membrane</location>
        <topology evidence="1">Multi-pass membrane protein</topology>
    </subcellularLocation>
</comment>
<gene>
    <name evidence="12" type="ORF">EA26_03575</name>
</gene>
<dbReference type="GO" id="GO:0005886">
    <property type="term" value="C:plasma membrane"/>
    <property type="evidence" value="ECO:0007669"/>
    <property type="project" value="UniProtKB-SubCell"/>
</dbReference>
<keyword evidence="8 9" id="KW-0472">Membrane</keyword>
<dbReference type="GO" id="GO:0015297">
    <property type="term" value="F:antiporter activity"/>
    <property type="evidence" value="ECO:0007669"/>
    <property type="project" value="UniProtKB-KW"/>
</dbReference>
<feature type="transmembrane region" description="Helical" evidence="9">
    <location>
        <begin position="119"/>
        <end position="139"/>
    </location>
</feature>
<protein>
    <submittedName>
        <fullName evidence="12">Sodium:proton antiporter</fullName>
    </submittedName>
</protein>
<sequence>MQAETAALWLAGIGVVGLACQWLAWRLKLPAILYLLLAGLLVGPVSGLLQPEQLLGDLLFPMVSLAVAVILFEGSLTLNFREIRGVSNTVWSIVTVGAVVSWGLTSSATHYLLGFDWPLALLFGSLTVVTGPTVIVPLLRTVRPSTRLANILRWEGILIDPLGALFVVMVYEFIVSSSETHSLIVLAWILLIGLGIGIVSGQLLATVLRRGWLPEYLQPFAVLTMVLGVFALSNHLEHESGLLTVTVMGMWIANARGVDIKHILHFKEHLTILFITGLFILLAARIKADDFATLGISALLLFVFIQLVSRPASIFIATLRSSLSFKEKSFLAWVAPRGIVAASISSLFAIKLDSLGMSEAALLVPLTFMVIIGTVVLQSASARPMAVALGLAEPAPKGFLIIGANDVARTLALAISKYDCRVMLTDSNWDYIRQARMAGLEHYYGNPVSSHADEYLNLIGIGHVVALSPDRYFNIMACMHFMNDFSDKRIFCLYDQASSASSNGDKHAVSEDYKGLPFLGSSVSYKKLASLINQGAEVRHTKLSDNYTYADYRQTHAANFVLPLFVVDGNGRVQICHNSDHFAPKVGETVVSLIKEQTAENKVSESKAT</sequence>
<feature type="transmembrane region" description="Helical" evidence="9">
    <location>
        <begin position="31"/>
        <end position="49"/>
    </location>
</feature>
<feature type="transmembrane region" description="Helical" evidence="9">
    <location>
        <begin position="330"/>
        <end position="350"/>
    </location>
</feature>
<feature type="transmembrane region" description="Helical" evidence="9">
    <location>
        <begin position="6"/>
        <end position="24"/>
    </location>
</feature>
<dbReference type="eggNOG" id="COG0025">
    <property type="taxonomic scope" value="Bacteria"/>
</dbReference>
<dbReference type="GO" id="GO:0006813">
    <property type="term" value="P:potassium ion transport"/>
    <property type="evidence" value="ECO:0007669"/>
    <property type="project" value="InterPro"/>
</dbReference>
<dbReference type="RefSeq" id="WP_039424183.1">
    <property type="nucleotide sequence ID" value="NZ_CP061845.1"/>
</dbReference>
<dbReference type="GeneID" id="43682281"/>
<reference evidence="12 13" key="1">
    <citation type="submission" date="2014-04" db="EMBL/GenBank/DDBJ databases">
        <title>Genome sequencing of Vibrio navarrensis strains.</title>
        <authorList>
            <person name="Gladney L.M."/>
            <person name="Katz L.S."/>
            <person name="Marino-Ramirez L."/>
            <person name="Jordan I.K."/>
        </authorList>
    </citation>
    <scope>NUCLEOTIDE SEQUENCE [LARGE SCALE GENOMIC DNA]</scope>
    <source>
        <strain evidence="12 13">ATCC 51183</strain>
    </source>
</reference>
<dbReference type="Gene3D" id="3.40.50.720">
    <property type="entry name" value="NAD(P)-binding Rossmann-like Domain"/>
    <property type="match status" value="1"/>
</dbReference>
<feature type="transmembrane region" description="Helical" evidence="9">
    <location>
        <begin position="90"/>
        <end position="113"/>
    </location>
</feature>
<evidence type="ECO:0000313" key="12">
    <source>
        <dbReference type="EMBL" id="KGK10442.1"/>
    </source>
</evidence>
<feature type="transmembrane region" description="Helical" evidence="9">
    <location>
        <begin position="216"/>
        <end position="234"/>
    </location>
</feature>
<evidence type="ECO:0000259" key="10">
    <source>
        <dbReference type="Pfam" id="PF00999"/>
    </source>
</evidence>
<keyword evidence="5 9" id="KW-0812">Transmembrane</keyword>
<dbReference type="InterPro" id="IPR036291">
    <property type="entry name" value="NAD(P)-bd_dom_sf"/>
</dbReference>
<evidence type="ECO:0000256" key="4">
    <source>
        <dbReference type="ARBA" id="ARBA00022475"/>
    </source>
</evidence>
<proteinExistence type="predicted"/>
<evidence type="ECO:0000256" key="1">
    <source>
        <dbReference type="ARBA" id="ARBA00004651"/>
    </source>
</evidence>